<reference evidence="1 2" key="1">
    <citation type="journal article" date="2022" name="DNA Res.">
        <title>Chromosomal-level genome assembly of the orchid tree Bauhinia variegata (Leguminosae; Cercidoideae) supports the allotetraploid origin hypothesis of Bauhinia.</title>
        <authorList>
            <person name="Zhong Y."/>
            <person name="Chen Y."/>
            <person name="Zheng D."/>
            <person name="Pang J."/>
            <person name="Liu Y."/>
            <person name="Luo S."/>
            <person name="Meng S."/>
            <person name="Qian L."/>
            <person name="Wei D."/>
            <person name="Dai S."/>
            <person name="Zhou R."/>
        </authorList>
    </citation>
    <scope>NUCLEOTIDE SEQUENCE [LARGE SCALE GENOMIC DNA]</scope>
    <source>
        <strain evidence="1">BV-YZ2020</strain>
    </source>
</reference>
<dbReference type="Proteomes" id="UP000828941">
    <property type="component" value="Chromosome 11"/>
</dbReference>
<organism evidence="1 2">
    <name type="scientific">Bauhinia variegata</name>
    <name type="common">Purple orchid tree</name>
    <name type="synonym">Phanera variegata</name>
    <dbReference type="NCBI Taxonomy" id="167791"/>
    <lineage>
        <taxon>Eukaryota</taxon>
        <taxon>Viridiplantae</taxon>
        <taxon>Streptophyta</taxon>
        <taxon>Embryophyta</taxon>
        <taxon>Tracheophyta</taxon>
        <taxon>Spermatophyta</taxon>
        <taxon>Magnoliopsida</taxon>
        <taxon>eudicotyledons</taxon>
        <taxon>Gunneridae</taxon>
        <taxon>Pentapetalae</taxon>
        <taxon>rosids</taxon>
        <taxon>fabids</taxon>
        <taxon>Fabales</taxon>
        <taxon>Fabaceae</taxon>
        <taxon>Cercidoideae</taxon>
        <taxon>Cercideae</taxon>
        <taxon>Bauhiniinae</taxon>
        <taxon>Bauhinia</taxon>
    </lineage>
</organism>
<name>A0ACB9LSS1_BAUVA</name>
<comment type="caution">
    <text evidence="1">The sequence shown here is derived from an EMBL/GenBank/DDBJ whole genome shotgun (WGS) entry which is preliminary data.</text>
</comment>
<accession>A0ACB9LSS1</accession>
<dbReference type="EMBL" id="CM039436">
    <property type="protein sequence ID" value="KAI4313865.1"/>
    <property type="molecule type" value="Genomic_DNA"/>
</dbReference>
<evidence type="ECO:0000313" key="1">
    <source>
        <dbReference type="EMBL" id="KAI4313865.1"/>
    </source>
</evidence>
<gene>
    <name evidence="1" type="ORF">L6164_026812</name>
</gene>
<evidence type="ECO:0000313" key="2">
    <source>
        <dbReference type="Proteomes" id="UP000828941"/>
    </source>
</evidence>
<proteinExistence type="predicted"/>
<sequence>MAFKVTRRANGCNGERSICMKKERDQCSFLATYRKHSTILKSMSMKEERTTKVEELSMAKTESQDTNLTTKTKNKNKSSSGSGHRVRNFLKTLLFCGTKS</sequence>
<protein>
    <submittedName>
        <fullName evidence="1">Uncharacterized protein</fullName>
    </submittedName>
</protein>
<keyword evidence="2" id="KW-1185">Reference proteome</keyword>